<dbReference type="Gene3D" id="3.30.70.1070">
    <property type="entry name" value="Sporulation related repeat"/>
    <property type="match status" value="1"/>
</dbReference>
<organism evidence="3 4">
    <name type="scientific">Solimonas fluminis</name>
    <dbReference type="NCBI Taxonomy" id="2086571"/>
    <lineage>
        <taxon>Bacteria</taxon>
        <taxon>Pseudomonadati</taxon>
        <taxon>Pseudomonadota</taxon>
        <taxon>Gammaproteobacteria</taxon>
        <taxon>Nevskiales</taxon>
        <taxon>Nevskiaceae</taxon>
        <taxon>Solimonas</taxon>
    </lineage>
</organism>
<dbReference type="Proteomes" id="UP000238220">
    <property type="component" value="Unassembled WGS sequence"/>
</dbReference>
<proteinExistence type="predicted"/>
<dbReference type="PANTHER" id="PTHR38731">
    <property type="entry name" value="LIPL45-RELATED LIPOPROTEIN-RELATED"/>
    <property type="match status" value="1"/>
</dbReference>
<evidence type="ECO:0000313" key="3">
    <source>
        <dbReference type="EMBL" id="PPE75928.1"/>
    </source>
</evidence>
<sequence length="298" mass="32031">MRLQGTWQALACTMMLASGLAAAQAPELARAMTLQPPVWVERGDTREPLRPGAAVFPGDRLSTGPGGRLHLELEDSSTIKLGEDAEFEMPALQVIDDGSDSGLLKGVLKLARGAFRFTTGALSQFRKRELDIRIGPTVTAGIRGTDIWGRSESSQELLCLIEGSISVSSPGYPEQPMDQPRSFYVVPRGQPPRPVAATPPGKLEGWVPLTEMADAPALQSGGRYRLVLLSVGTEKQAAGEASRLAALGYATDVLASETPAGPRYRLLLGGFASYEDAQQYRRIAADRLKITGSWVMRP</sequence>
<evidence type="ECO:0000313" key="4">
    <source>
        <dbReference type="Proteomes" id="UP000238220"/>
    </source>
</evidence>
<dbReference type="Pfam" id="PF04773">
    <property type="entry name" value="FecR"/>
    <property type="match status" value="1"/>
</dbReference>
<evidence type="ECO:0000259" key="2">
    <source>
        <dbReference type="PROSITE" id="PS51724"/>
    </source>
</evidence>
<dbReference type="RefSeq" id="WP_104228893.1">
    <property type="nucleotide sequence ID" value="NZ_PSNW01000001.1"/>
</dbReference>
<reference evidence="3 4" key="1">
    <citation type="submission" date="2018-02" db="EMBL/GenBank/DDBJ databases">
        <title>Genome sequencing of Solimonas sp. HR-BB.</title>
        <authorList>
            <person name="Lee Y."/>
            <person name="Jeon C.O."/>
        </authorList>
    </citation>
    <scope>NUCLEOTIDE SEQUENCE [LARGE SCALE GENOMIC DNA]</scope>
    <source>
        <strain evidence="3 4">HR-BB</strain>
    </source>
</reference>
<comment type="caution">
    <text evidence="3">The sequence shown here is derived from an EMBL/GenBank/DDBJ whole genome shotgun (WGS) entry which is preliminary data.</text>
</comment>
<dbReference type="InterPro" id="IPR007730">
    <property type="entry name" value="SPOR-like_dom"/>
</dbReference>
<keyword evidence="4" id="KW-1185">Reference proteome</keyword>
<feature type="domain" description="SPOR" evidence="2">
    <location>
        <begin position="218"/>
        <end position="297"/>
    </location>
</feature>
<dbReference type="SUPFAM" id="SSF110997">
    <property type="entry name" value="Sporulation related repeat"/>
    <property type="match status" value="1"/>
</dbReference>
<feature type="chain" id="PRO_5015645782" description="SPOR domain-containing protein" evidence="1">
    <location>
        <begin position="24"/>
        <end position="298"/>
    </location>
</feature>
<accession>A0A2S5TMD0</accession>
<protein>
    <recommendedName>
        <fullName evidence="2">SPOR domain-containing protein</fullName>
    </recommendedName>
</protein>
<gene>
    <name evidence="3" type="ORF">C3942_03340</name>
</gene>
<dbReference type="InterPro" id="IPR036680">
    <property type="entry name" value="SPOR-like_sf"/>
</dbReference>
<dbReference type="Pfam" id="PF05036">
    <property type="entry name" value="SPOR"/>
    <property type="match status" value="1"/>
</dbReference>
<name>A0A2S5TMD0_9GAMM</name>
<dbReference type="OrthoDB" id="7028389at2"/>
<evidence type="ECO:0000256" key="1">
    <source>
        <dbReference type="SAM" id="SignalP"/>
    </source>
</evidence>
<dbReference type="AlphaFoldDB" id="A0A2S5TMD0"/>
<dbReference type="PANTHER" id="PTHR38731:SF1">
    <property type="entry name" value="FECR PROTEIN DOMAIN-CONTAINING PROTEIN"/>
    <property type="match status" value="1"/>
</dbReference>
<dbReference type="EMBL" id="PSNW01000001">
    <property type="protein sequence ID" value="PPE75928.1"/>
    <property type="molecule type" value="Genomic_DNA"/>
</dbReference>
<dbReference type="PROSITE" id="PS51724">
    <property type="entry name" value="SPOR"/>
    <property type="match status" value="1"/>
</dbReference>
<dbReference type="InterPro" id="IPR006860">
    <property type="entry name" value="FecR"/>
</dbReference>
<dbReference type="GO" id="GO:0042834">
    <property type="term" value="F:peptidoglycan binding"/>
    <property type="evidence" value="ECO:0007669"/>
    <property type="project" value="InterPro"/>
</dbReference>
<feature type="signal peptide" evidence="1">
    <location>
        <begin position="1"/>
        <end position="23"/>
    </location>
</feature>
<keyword evidence="1" id="KW-0732">Signal</keyword>